<accession>A0A3D8KZ74</accession>
<dbReference type="FunFam" id="3.30.300.30:FF:000010">
    <property type="entry name" value="Enterobactin synthetase component F"/>
    <property type="match status" value="2"/>
</dbReference>
<dbReference type="CDD" id="cd05930">
    <property type="entry name" value="A_NRPS"/>
    <property type="match status" value="1"/>
</dbReference>
<dbReference type="FunFam" id="3.40.50.12780:FF:000012">
    <property type="entry name" value="Non-ribosomal peptide synthetase"/>
    <property type="match status" value="1"/>
</dbReference>
<dbReference type="InterPro" id="IPR006162">
    <property type="entry name" value="Ppantetheine_attach_site"/>
</dbReference>
<dbReference type="InterPro" id="IPR029058">
    <property type="entry name" value="AB_hydrolase_fold"/>
</dbReference>
<dbReference type="SUPFAM" id="SSF52777">
    <property type="entry name" value="CoA-dependent acyltransferases"/>
    <property type="match status" value="4"/>
</dbReference>
<dbReference type="Gene3D" id="3.30.300.30">
    <property type="match status" value="2"/>
</dbReference>
<feature type="domain" description="Carrier" evidence="6">
    <location>
        <begin position="1754"/>
        <end position="1830"/>
    </location>
</feature>
<comment type="caution">
    <text evidence="7">The sequence shown here is derived from an EMBL/GenBank/DDBJ whole genome shotgun (WGS) entry which is preliminary data.</text>
</comment>
<dbReference type="InterPro" id="IPR042099">
    <property type="entry name" value="ANL_N_sf"/>
</dbReference>
<dbReference type="Gene3D" id="3.40.50.1820">
    <property type="entry name" value="alpha/beta hydrolase"/>
    <property type="match status" value="1"/>
</dbReference>
<dbReference type="OrthoDB" id="4317020at2"/>
<reference evidence="8" key="1">
    <citation type="submission" date="2018-08" db="EMBL/GenBank/DDBJ databases">
        <authorList>
            <person name="Liu Z.-W."/>
            <person name="Du Z.-J."/>
        </authorList>
    </citation>
    <scope>NUCLEOTIDE SEQUENCE [LARGE SCALE GENOMIC DNA]</scope>
    <source>
        <strain evidence="8">H4X</strain>
    </source>
</reference>
<dbReference type="GO" id="GO:0072330">
    <property type="term" value="P:monocarboxylic acid biosynthetic process"/>
    <property type="evidence" value="ECO:0007669"/>
    <property type="project" value="UniProtKB-ARBA"/>
</dbReference>
<name>A0A3D8KZ74_9BACT</name>
<keyword evidence="4" id="KW-0597">Phosphoprotein</keyword>
<dbReference type="EMBL" id="QRGR01000060">
    <property type="protein sequence ID" value="RDV10381.1"/>
    <property type="molecule type" value="Genomic_DNA"/>
</dbReference>
<keyword evidence="8" id="KW-1185">Reference proteome</keyword>
<dbReference type="PANTHER" id="PTHR45527">
    <property type="entry name" value="NONRIBOSOMAL PEPTIDE SYNTHETASE"/>
    <property type="match status" value="1"/>
</dbReference>
<dbReference type="FunFam" id="1.10.1200.10:FF:000016">
    <property type="entry name" value="Non-ribosomal peptide synthase"/>
    <property type="match status" value="1"/>
</dbReference>
<evidence type="ECO:0000313" key="8">
    <source>
        <dbReference type="Proteomes" id="UP000256708"/>
    </source>
</evidence>
<dbReference type="SUPFAM" id="SSF53474">
    <property type="entry name" value="alpha/beta-Hydrolases"/>
    <property type="match status" value="1"/>
</dbReference>
<dbReference type="InterPro" id="IPR000873">
    <property type="entry name" value="AMP-dep_synth/lig_dom"/>
</dbReference>
<dbReference type="Pfam" id="PF00668">
    <property type="entry name" value="Condensation"/>
    <property type="match status" value="2"/>
</dbReference>
<evidence type="ECO:0000256" key="1">
    <source>
        <dbReference type="ARBA" id="ARBA00001957"/>
    </source>
</evidence>
<dbReference type="InterPro" id="IPR045851">
    <property type="entry name" value="AMP-bd_C_sf"/>
</dbReference>
<dbReference type="Gene3D" id="3.30.559.30">
    <property type="entry name" value="Nonribosomal peptide synthetase, condensation domain"/>
    <property type="match status" value="2"/>
</dbReference>
<dbReference type="InterPro" id="IPR009081">
    <property type="entry name" value="PP-bd_ACP"/>
</dbReference>
<dbReference type="SUPFAM" id="SSF56801">
    <property type="entry name" value="Acetyl-CoA synthetase-like"/>
    <property type="match status" value="2"/>
</dbReference>
<evidence type="ECO:0000256" key="3">
    <source>
        <dbReference type="ARBA" id="ARBA00022450"/>
    </source>
</evidence>
<dbReference type="InterPro" id="IPR020845">
    <property type="entry name" value="AMP-binding_CS"/>
</dbReference>
<dbReference type="RefSeq" id="WP_147294326.1">
    <property type="nucleotide sequence ID" value="NZ_QRGR01000060.1"/>
</dbReference>
<dbReference type="PANTHER" id="PTHR45527:SF1">
    <property type="entry name" value="FATTY ACID SYNTHASE"/>
    <property type="match status" value="1"/>
</dbReference>
<dbReference type="NCBIfam" id="TIGR01733">
    <property type="entry name" value="AA-adenyl-dom"/>
    <property type="match status" value="1"/>
</dbReference>
<dbReference type="Proteomes" id="UP000256708">
    <property type="component" value="Unassembled WGS sequence"/>
</dbReference>
<dbReference type="Gene3D" id="3.40.50.12780">
    <property type="entry name" value="N-terminal domain of ligase-like"/>
    <property type="match status" value="1"/>
</dbReference>
<dbReference type="GO" id="GO:0005737">
    <property type="term" value="C:cytoplasm"/>
    <property type="evidence" value="ECO:0007669"/>
    <property type="project" value="TreeGrafter"/>
</dbReference>
<dbReference type="InterPro" id="IPR001242">
    <property type="entry name" value="Condensation_dom"/>
</dbReference>
<dbReference type="Pfam" id="PF00550">
    <property type="entry name" value="PP-binding"/>
    <property type="match status" value="2"/>
</dbReference>
<dbReference type="CDD" id="cd19543">
    <property type="entry name" value="DCL_NRPS"/>
    <property type="match status" value="1"/>
</dbReference>
<dbReference type="PROSITE" id="PS00455">
    <property type="entry name" value="AMP_BINDING"/>
    <property type="match status" value="1"/>
</dbReference>
<dbReference type="Gene3D" id="1.10.1200.10">
    <property type="entry name" value="ACP-like"/>
    <property type="match status" value="2"/>
</dbReference>
<comment type="cofactor">
    <cofactor evidence="1">
        <name>pantetheine 4'-phosphate</name>
        <dbReference type="ChEBI" id="CHEBI:47942"/>
    </cofactor>
</comment>
<dbReference type="GO" id="GO:0031177">
    <property type="term" value="F:phosphopantetheine binding"/>
    <property type="evidence" value="ECO:0007669"/>
    <property type="project" value="InterPro"/>
</dbReference>
<dbReference type="CDD" id="cd19534">
    <property type="entry name" value="E_NRPS"/>
    <property type="match status" value="1"/>
</dbReference>
<keyword evidence="5" id="KW-0677">Repeat</keyword>
<dbReference type="InterPro" id="IPR025110">
    <property type="entry name" value="AMP-bd_C"/>
</dbReference>
<evidence type="ECO:0000256" key="2">
    <source>
        <dbReference type="ARBA" id="ARBA00006432"/>
    </source>
</evidence>
<protein>
    <submittedName>
        <fullName evidence="7">Non-ribosomal peptide synthetase</fullName>
    </submittedName>
</protein>
<dbReference type="FunFam" id="1.10.1200.10:FF:000005">
    <property type="entry name" value="Nonribosomal peptide synthetase 1"/>
    <property type="match status" value="1"/>
</dbReference>
<dbReference type="GO" id="GO:0003824">
    <property type="term" value="F:catalytic activity"/>
    <property type="evidence" value="ECO:0007669"/>
    <property type="project" value="InterPro"/>
</dbReference>
<comment type="similarity">
    <text evidence="2">Belongs to the ATP-dependent AMP-binding enzyme family.</text>
</comment>
<dbReference type="Pfam" id="PF00501">
    <property type="entry name" value="AMP-binding"/>
    <property type="match status" value="2"/>
</dbReference>
<evidence type="ECO:0000256" key="4">
    <source>
        <dbReference type="ARBA" id="ARBA00022553"/>
    </source>
</evidence>
<dbReference type="Gene3D" id="3.40.50.980">
    <property type="match status" value="2"/>
</dbReference>
<dbReference type="FunFam" id="2.30.38.10:FF:000001">
    <property type="entry name" value="Non-ribosomal peptide synthetase PvdI"/>
    <property type="match status" value="2"/>
</dbReference>
<proteinExistence type="inferred from homology"/>
<dbReference type="Gene3D" id="2.30.38.10">
    <property type="entry name" value="Luciferase, Domain 3"/>
    <property type="match status" value="1"/>
</dbReference>
<dbReference type="InterPro" id="IPR010060">
    <property type="entry name" value="NRPS_synth"/>
</dbReference>
<dbReference type="InterPro" id="IPR036736">
    <property type="entry name" value="ACP-like_sf"/>
</dbReference>
<dbReference type="InterPro" id="IPR010071">
    <property type="entry name" value="AA_adenyl_dom"/>
</dbReference>
<dbReference type="PROSITE" id="PS00012">
    <property type="entry name" value="PHOSPHOPANTETHEINE"/>
    <property type="match status" value="2"/>
</dbReference>
<evidence type="ECO:0000313" key="7">
    <source>
        <dbReference type="EMBL" id="RDV10381.1"/>
    </source>
</evidence>
<dbReference type="SUPFAM" id="SSF47336">
    <property type="entry name" value="ACP-like"/>
    <property type="match status" value="2"/>
</dbReference>
<dbReference type="Pfam" id="PF00975">
    <property type="entry name" value="Thioesterase"/>
    <property type="match status" value="1"/>
</dbReference>
<dbReference type="NCBIfam" id="TIGR01720">
    <property type="entry name" value="NRPS-para261"/>
    <property type="match status" value="1"/>
</dbReference>
<dbReference type="GO" id="GO:0043041">
    <property type="term" value="P:amino acid activation for nonribosomal peptide biosynthetic process"/>
    <property type="evidence" value="ECO:0007669"/>
    <property type="project" value="TreeGrafter"/>
</dbReference>
<organism evidence="7 8">
    <name type="scientific">Pontibacter diazotrophicus</name>
    <dbReference type="NCBI Taxonomy" id="1400979"/>
    <lineage>
        <taxon>Bacteria</taxon>
        <taxon>Pseudomonadati</taxon>
        <taxon>Bacteroidota</taxon>
        <taxon>Cytophagia</taxon>
        <taxon>Cytophagales</taxon>
        <taxon>Hymenobacteraceae</taxon>
        <taxon>Pontibacter</taxon>
    </lineage>
</organism>
<feature type="non-terminal residue" evidence="7">
    <location>
        <position position="1"/>
    </location>
</feature>
<dbReference type="SMART" id="SM00823">
    <property type="entry name" value="PKS_PP"/>
    <property type="match status" value="2"/>
</dbReference>
<feature type="domain" description="Carrier" evidence="6">
    <location>
        <begin position="238"/>
        <end position="312"/>
    </location>
</feature>
<evidence type="ECO:0000259" key="6">
    <source>
        <dbReference type="PROSITE" id="PS50075"/>
    </source>
</evidence>
<evidence type="ECO:0000256" key="5">
    <source>
        <dbReference type="ARBA" id="ARBA00022737"/>
    </source>
</evidence>
<dbReference type="PROSITE" id="PS50075">
    <property type="entry name" value="CARRIER"/>
    <property type="match status" value="2"/>
</dbReference>
<dbReference type="InterPro" id="IPR001031">
    <property type="entry name" value="Thioesterase"/>
</dbReference>
<sequence>TGGDQLRSIDTSLLSYRLVNNYGPTENTVVATSYTLPAAQQQGLPPIGKPISNTSAYVLDRSGRLVPQGVAGELCIGGVQVARGYLNREELTQERFVKDPFSKEAGARMYKTGDLVRWLSDGNLEYLGRIDDQVKIRGYRIELGEVESVLSQCQGVEQAVVIAKADANGSKRLIGYAVAEEFDREAIMSQMKAKLPEYMVPSLLVELEEIPLTANGKVNKKALPEVDASEALTSSYVAPRTETEEKLAKIWQELLQVERVGVEDNFFELGGDSIVTIQLVSRARRAGFSFQPRDVFEHQTIASLAEVVQPEVEIQAEQGELTGEAGLLPIQQWFFEQELQEPHHFNQALLLRVNKELSVETLEKAVKAIVARHDALRFAYHYTDGVWEQEYTTQVGELITEDLTAVSQHELSTKIETVSAGYQQRLNIEKGELMRAVLLQTPAADEGNRLLLVIHHLAVDGVSWRILLEDLEQVLMAISQGNNVDLGAKGSSYRQWQGALQHYAETKAIRQQDYWQKVAKAGFKLPADYANDAPVLIGDQQNYHVSLSTSLTHSLLTEAHQAYHTQMNDLLLAALARTLGDWSQQHQVVIGLEGHGREDISAEMDISRTVGWFTNFYPVLLSLEGENSDAGLIQSVKEQLRQVPDKGLGYGALRYLHPNKTVRESMTGESAELVFNYLGQLDNSLNSSRWFAGAGESSGSPVSPANLAGSKLSVNGSISGGQLSLSWGYSTKHYKQETIEALATQYLEVLSELIAHCQEKEVPQHTPSDYGLGGKVTYQELERFLQKMQDGKSMQEQISSLYSLSPLQEGLLFHGLYDKESPAYVEQMSCRIKGLEIAPFRRSWEYLLQKHSILRSSFHQDMSVPVQCVHYEVALPFEVLDFRDLSEEEQQAQVSSFKEADSKKGFDFSQAPLLRLTLIRLTDEAYQLVWTHHHLLVDGWSMPILMQELLSTYEALSAGDEPAVIEEDRYEEFIQYLQKRDSVEAGNFWREYLSDVEEATLLPFVDSKQDRTKGGEEYRKEELILADSLYTELQDFAQKNRLTVNTMMQGVWAYLLSCYTGQQNPVYGVTVAGRPTELAGSETRVGLYINTLPLHSTVNAELQVSEWLAGLQEGHSRAREHAYTPLPSIQNWLGVKGDLFDTLMVFENYPMGEVFDQEWALQIEDLQMEEHTNYPLSLMVQAGRQLSVEFGYNAALISEATVKRMKGHFAKVLQQIIRQPDISLSQLELVTADEKQQLVVEFNNTAVAYPKDKTLVDMLEEQVSKAPDAVAAIFEGRELTYAELNRRSNQLANYLQKKGVGPETLVPICIDRSLEMLVGLWGILKAGGAYVPIDPSYPQERIGFMLEDTKAELMLTNVACSRVLKRKRATKQVLLDREWFKIAKESPEKPDVKLHPSNLAYVIYTSGSTGRPKGVLVEHKGVVNLALSQAEALQLEASDRSLQFASIGFDASCYEIFNTLMSGGCLVIPTKKDVLSVESLSRLIKESNVAVVTLPPSYQHVIKDELSTLKTIVSAGEALNIELARLIQSKGIRLVNAYGPTENTVCVSLSADPVLEDGTVTIGKPLQNVQTYVMDKAGKVLPVGVPGELCVGGVQVARGYLNRPELTQEKFITDPFSSEEGAKLYKTGDLARWLPDGNLEYLGRIDDQVKIRGYRIEPGEVESVLGQCEGVRQAVVIVKTDVSGNKRLIGYVVAEDKFDRERIMRQLKERLPEYMVPSMVVELADIPLTTSGKVDKKALPEVEAGGLLTSEYIAPRSQTEEKLVTIWQELLKLERVGVEDNFFELGGDSLLAIRLSTKIKHAFGVKDLQIVHLFKNPTIAQLANVLEEKVEVDSQKEQEHLLLLHSGGGGKPVFIVPGIYGISDTYNELAEALGEDQPVYGIRMQGILEGEEPLTSMAEIAAKNIEWMKTVQPEGPYNLIGHSFGGMVVYEMVRQLGKMGEAVKTATILDGTPSNNMAEAEKRKQIAHLVEQLFEKVFEVADLTEDWKNQVNRELPLTSFKDLSAYVKQMMHSKGVTFDNIDFMERIFHVLFVNLQIAYQPEEKISKKLILAKAQESNWDGYDLSLGWADYAKMVHIITSPGNHYSMMEGANAVKLVEELRKVTRLADEGLLTRD</sequence>
<gene>
    <name evidence="7" type="ORF">DXT99_26380</name>
</gene>
<dbReference type="Gene3D" id="3.30.559.10">
    <property type="entry name" value="Chloramphenicol acetyltransferase-like domain"/>
    <property type="match status" value="2"/>
</dbReference>
<dbReference type="InterPro" id="IPR023213">
    <property type="entry name" value="CAT-like_dom_sf"/>
</dbReference>
<keyword evidence="3" id="KW-0596">Phosphopantetheine</keyword>
<dbReference type="Pfam" id="PF13193">
    <property type="entry name" value="AMP-binding_C"/>
    <property type="match status" value="2"/>
</dbReference>
<dbReference type="InterPro" id="IPR020806">
    <property type="entry name" value="PKS_PP-bd"/>
</dbReference>
<dbReference type="GO" id="GO:0044550">
    <property type="term" value="P:secondary metabolite biosynthetic process"/>
    <property type="evidence" value="ECO:0007669"/>
    <property type="project" value="UniProtKB-ARBA"/>
</dbReference>
<dbReference type="FunFam" id="3.40.50.980:FF:000001">
    <property type="entry name" value="Non-ribosomal peptide synthetase"/>
    <property type="match status" value="1"/>
</dbReference>